<feature type="domain" description="Rhodanese" evidence="1">
    <location>
        <begin position="5"/>
        <end position="52"/>
    </location>
</feature>
<dbReference type="HOGENOM" id="CLU_026126_7_3_6"/>
<dbReference type="PRINTS" id="PR00160">
    <property type="entry name" value="GLUTAREDOXIN"/>
</dbReference>
<dbReference type="Gene3D" id="3.40.30.10">
    <property type="entry name" value="Glutaredoxin"/>
    <property type="match status" value="1"/>
</dbReference>
<dbReference type="PROSITE" id="PS51354">
    <property type="entry name" value="GLUTAREDOXIN_2"/>
    <property type="match status" value="1"/>
</dbReference>
<dbReference type="InterPro" id="IPR002109">
    <property type="entry name" value="Glutaredoxin"/>
</dbReference>
<proteinExistence type="predicted"/>
<dbReference type="EMBL" id="CP000488">
    <property type="protein sequence ID" value="ABL02646.1"/>
    <property type="molecule type" value="Genomic_DNA"/>
</dbReference>
<dbReference type="PROSITE" id="PS50206">
    <property type="entry name" value="RHODANESE_3"/>
    <property type="match status" value="1"/>
</dbReference>
<protein>
    <submittedName>
        <fullName evidence="2">Glutaredoxin</fullName>
    </submittedName>
</protein>
<dbReference type="SUPFAM" id="SSF52833">
    <property type="entry name" value="Thioredoxin-like"/>
    <property type="match status" value="1"/>
</dbReference>
<dbReference type="InterPro" id="IPR036249">
    <property type="entry name" value="Thioredoxin-like_sf"/>
</dbReference>
<dbReference type="InterPro" id="IPR001763">
    <property type="entry name" value="Rhodanese-like_dom"/>
</dbReference>
<dbReference type="Pfam" id="PF00462">
    <property type="entry name" value="Glutaredoxin"/>
    <property type="match status" value="1"/>
</dbReference>
<evidence type="ECO:0000259" key="1">
    <source>
        <dbReference type="PROSITE" id="PS50206"/>
    </source>
</evidence>
<keyword evidence="3" id="KW-1185">Reference proteome</keyword>
<evidence type="ECO:0000313" key="3">
    <source>
        <dbReference type="Proteomes" id="UP000002587"/>
    </source>
</evidence>
<gene>
    <name evidence="2" type="ordered locus">Rmag_0933</name>
</gene>
<organism evidence="2 3">
    <name type="scientific">Ruthia magnifica subsp. Calyptogena magnifica</name>
    <dbReference type="NCBI Taxonomy" id="413404"/>
    <lineage>
        <taxon>Bacteria</taxon>
        <taxon>Pseudomonadati</taxon>
        <taxon>Pseudomonadota</taxon>
        <taxon>Gammaproteobacteria</taxon>
        <taxon>Candidatus Pseudothioglobaceae</taxon>
        <taxon>Candidatus Ruthturnera</taxon>
    </lineage>
</organism>
<name>A1AXI9_RUTMC</name>
<dbReference type="Proteomes" id="UP000002587">
    <property type="component" value="Chromosome"/>
</dbReference>
<dbReference type="OrthoDB" id="9814618at2"/>
<dbReference type="AlphaFoldDB" id="A1AXI9"/>
<evidence type="ECO:0000313" key="2">
    <source>
        <dbReference type="EMBL" id="ABL02646.1"/>
    </source>
</evidence>
<dbReference type="InterPro" id="IPR014025">
    <property type="entry name" value="Glutaredoxin_subgr"/>
</dbReference>
<sequence length="82" mass="9808">MKKNIIYCSYSCFFCQRAYQLLKKRDISFKKYHVKNIGDWNEVKEKIGRKTVPKVFINDFHISRFDDLLTAEQSGKLDEILN</sequence>
<reference evidence="2 3" key="1">
    <citation type="journal article" date="2007" name="Science">
        <title>The Calyptogena magnifica chemoautotrophic symbiont genome.</title>
        <authorList>
            <person name="Newton I.L.G."/>
            <person name="Woyke T."/>
            <person name="Auchtung T.A."/>
            <person name="Dilly G.F."/>
            <person name="Dutton R.J."/>
            <person name="Fisher M.C."/>
            <person name="Fontanez K.M."/>
            <person name="Lau E."/>
            <person name="Stewart F.J."/>
            <person name="Richardson P.M."/>
            <person name="Barry K.W."/>
            <person name="Saunders E."/>
            <person name="Detter J.C."/>
            <person name="Wu D."/>
            <person name="Eisen J.A."/>
            <person name="Cavanaugh C.M."/>
        </authorList>
    </citation>
    <scope>NUCLEOTIDE SEQUENCE [LARGE SCALE GENOMIC DNA]</scope>
    <source>
        <strain evidence="2 3">Cm</strain>
    </source>
</reference>
<dbReference type="STRING" id="413404.Rmag_0933"/>
<dbReference type="KEGG" id="rma:Rmag_0933"/>
<dbReference type="RefSeq" id="WP_011738271.1">
    <property type="nucleotide sequence ID" value="NC_008610.1"/>
</dbReference>
<accession>A1AXI9</accession>
<dbReference type="eggNOG" id="COG0695">
    <property type="taxonomic scope" value="Bacteria"/>
</dbReference>